<gene>
    <name evidence="2" type="ORF">MGAL_10B090574</name>
</gene>
<comment type="caution">
    <text evidence="2">The sequence shown here is derived from an EMBL/GenBank/DDBJ whole genome shotgun (WGS) entry which is preliminary data.</text>
</comment>
<dbReference type="PANTHER" id="PTHR19446">
    <property type="entry name" value="REVERSE TRANSCRIPTASES"/>
    <property type="match status" value="1"/>
</dbReference>
<dbReference type="SUPFAM" id="SSF56672">
    <property type="entry name" value="DNA/RNA polymerases"/>
    <property type="match status" value="1"/>
</dbReference>
<dbReference type="InterPro" id="IPR000477">
    <property type="entry name" value="RT_dom"/>
</dbReference>
<dbReference type="AlphaFoldDB" id="A0A8B6C6X1"/>
<protein>
    <recommendedName>
        <fullName evidence="1">Reverse transcriptase domain-containing protein</fullName>
    </recommendedName>
</protein>
<dbReference type="OrthoDB" id="10014409at2759"/>
<proteinExistence type="predicted"/>
<dbReference type="EMBL" id="UYJE01001230">
    <property type="protein sequence ID" value="VDI00399.1"/>
    <property type="molecule type" value="Genomic_DNA"/>
</dbReference>
<evidence type="ECO:0000313" key="2">
    <source>
        <dbReference type="EMBL" id="VDI00399.1"/>
    </source>
</evidence>
<dbReference type="PROSITE" id="PS50878">
    <property type="entry name" value="RT_POL"/>
    <property type="match status" value="1"/>
</dbReference>
<keyword evidence="3" id="KW-1185">Reference proteome</keyword>
<feature type="domain" description="Reverse transcriptase" evidence="1">
    <location>
        <begin position="92"/>
        <end position="326"/>
    </location>
</feature>
<name>A0A8B6C6X1_MYTGA</name>
<sequence length="556" mass="63353">MSHRAKLVSKFLVFHKEISTEEIKRAVSKLNTNKAEDFYGLTAEHFIHGSESLLQHLQHLLNICFKFCYIPDLLKIGTLFPVFKNKGDVKNAKNYRGITITPTYSKIIEKILKERENPKIIISQNPLQKGFTEGTSPLICELFIEEFERESKDLKLPVYIALLDGKSAFDVVVHANLIRRMFQIDFTEQSILLLNNLYVNASSLIKWNNIMSKEMFTIDQGVRQGGAFSADLYKIYINPLLNILSTSGLGGRVGNINCCAPTCADDVALVSNNPLELQTMINIALDFSKREGYLLQPTKSVIIPVKTCRKFYEIEDGFWKLNGKNMPIVSNASHIGIQKSDKNSAESTVNENIKKARRAMYSLMGTGLHGENGLDSKTSIALIRSYILPILTYGLEILLPKGKILNNISIQYKKWIKQILSLNSNVADSAVYTLSGLLPIEAEIHVKAINLFGNISRANCDSIEWRIAERQLQIKSHNSCSWFIEVKELCLKYEINDLYAYLTNPLSKFQWKKLVKSKIHDYWTSKITDESKGYSTLKFMDHKYEYWICTSFSYIS</sequence>
<evidence type="ECO:0000313" key="3">
    <source>
        <dbReference type="Proteomes" id="UP000596742"/>
    </source>
</evidence>
<evidence type="ECO:0000259" key="1">
    <source>
        <dbReference type="PROSITE" id="PS50878"/>
    </source>
</evidence>
<dbReference type="Proteomes" id="UP000596742">
    <property type="component" value="Unassembled WGS sequence"/>
</dbReference>
<accession>A0A8B6C6X1</accession>
<dbReference type="Pfam" id="PF00078">
    <property type="entry name" value="RVT_1"/>
    <property type="match status" value="1"/>
</dbReference>
<organism evidence="2 3">
    <name type="scientific">Mytilus galloprovincialis</name>
    <name type="common">Mediterranean mussel</name>
    <dbReference type="NCBI Taxonomy" id="29158"/>
    <lineage>
        <taxon>Eukaryota</taxon>
        <taxon>Metazoa</taxon>
        <taxon>Spiralia</taxon>
        <taxon>Lophotrochozoa</taxon>
        <taxon>Mollusca</taxon>
        <taxon>Bivalvia</taxon>
        <taxon>Autobranchia</taxon>
        <taxon>Pteriomorphia</taxon>
        <taxon>Mytilida</taxon>
        <taxon>Mytiloidea</taxon>
        <taxon>Mytilidae</taxon>
        <taxon>Mytilinae</taxon>
        <taxon>Mytilus</taxon>
    </lineage>
</organism>
<reference evidence="2" key="1">
    <citation type="submission" date="2018-11" db="EMBL/GenBank/DDBJ databases">
        <authorList>
            <person name="Alioto T."/>
            <person name="Alioto T."/>
        </authorList>
    </citation>
    <scope>NUCLEOTIDE SEQUENCE</scope>
</reference>
<dbReference type="InterPro" id="IPR043502">
    <property type="entry name" value="DNA/RNA_pol_sf"/>
</dbReference>